<organism evidence="3 4">
    <name type="scientific">Prevotella koreensis</name>
    <dbReference type="NCBI Taxonomy" id="2490854"/>
    <lineage>
        <taxon>Bacteria</taxon>
        <taxon>Pseudomonadati</taxon>
        <taxon>Bacteroidota</taxon>
        <taxon>Bacteroidia</taxon>
        <taxon>Bacteroidales</taxon>
        <taxon>Prevotellaceae</taxon>
        <taxon>Prevotella</taxon>
    </lineage>
</organism>
<name>A0A3S0RAH1_9BACT</name>
<dbReference type="OrthoDB" id="1014195at2"/>
<feature type="domain" description="Bacterial repeat" evidence="2">
    <location>
        <begin position="529"/>
        <end position="572"/>
    </location>
</feature>
<comment type="caution">
    <text evidence="3">The sequence shown here is derived from an EMBL/GenBank/DDBJ whole genome shotgun (WGS) entry which is preliminary data.</text>
</comment>
<evidence type="ECO:0000259" key="2">
    <source>
        <dbReference type="Pfam" id="PF18998"/>
    </source>
</evidence>
<dbReference type="PANTHER" id="PTHR45661:SF3">
    <property type="entry name" value="IG-LIKE DOMAIN-CONTAINING PROTEIN"/>
    <property type="match status" value="1"/>
</dbReference>
<feature type="signal peptide" evidence="1">
    <location>
        <begin position="1"/>
        <end position="20"/>
    </location>
</feature>
<dbReference type="SUPFAM" id="SSF52058">
    <property type="entry name" value="L domain-like"/>
    <property type="match status" value="1"/>
</dbReference>
<dbReference type="EMBL" id="RYYU01000001">
    <property type="protein sequence ID" value="RUL59344.1"/>
    <property type="molecule type" value="Genomic_DNA"/>
</dbReference>
<gene>
    <name evidence="3" type="ORF">EHV08_05945</name>
</gene>
<sequence>MRKLFFVLCSVLMLSNIAKAQKVENGVLISWDDAQGVITIPDNVTEIAANCFYQEGEPDDEGWGTSDPISNTNIKGVNLNNVTKIGKNAFRGCTGITSIQAPKVQTVGENAFYGCDALTEINLPVVVTLEKDAFSYCTAATSITLGNTLTDVNGNPFKKCDMVQSLTMPEGGAIFHTVSDALLRKADAKLVAFAGGKNELSLDAETCKIVGEQAFQSNALLKKVTLPGVTVVGNNAFNMCTSLTEIYLPRLVRINDDSFLTFNGVASLSIIDIHLSENFETFGHSLADKEQTTIYVANATIQEKLQKEYKKCKIVVGEPGAKNKYKVTYSWTPNNGGAMEAWTTGNMDVQSGEEIYEGTMVRIKATPRGGYKIDHWTVNGETLTEELPSEGTTGQIYTIDALQGNVDVTVTFAELPEGYVVFFKSMQPDYGTVTCKTQDGKDVKSAGVVPIGSVLTFTATAKDGFHVTEWYREVTAPDNSSSFVLIEGQYGKETYTCDAYDMMDIRVDFERNAGTNVVKFNSLNEYGTLTATANGNDISTGAAVATGSKLVFTAHPLEGYKVDSWLNNNELVVGLTANEYVIESLNTDVKISLICSKDESAGDEHKPVVNDGHLVKWQPVGEAVVGDTITAIDARAFEGANEMTKVTIGKNVETIGELPFLYCIRLTDITVHAENKHFCDVDGVVYNKEKTEIVAYPSGRETQEYTLLQTTQTVRPGAFAANFNLKDVKVPTTEMPIASEAGALYSADKKTLLFQPITVGEELKVKEGVETIGRLAICFSPVFKKIFLPASLTKIESLGMAYNMMLSQFAWQEGVTPALETIGDNAFERDMSLLQLPHIASLKHIGSNAFLNVLLMEEAHIPAGCTLSSDAFTHCVALQNVYAYAMQPQTITDDTFKDIENITTATLHVPEGTAELYKAAAGWRRFTLIAEDIASGISSTTADGNIRVTRVDGGYLVEGVDNGEHYAVYTVTGACLAKGNVNGNSIFVPVQRTAGPLLLRVGTKTVKMW</sequence>
<dbReference type="InterPro" id="IPR044060">
    <property type="entry name" value="Bacterial_rp_domain"/>
</dbReference>
<proteinExistence type="predicted"/>
<dbReference type="AlphaFoldDB" id="A0A3S0RAH1"/>
<dbReference type="Proteomes" id="UP000278983">
    <property type="component" value="Unassembled WGS sequence"/>
</dbReference>
<protein>
    <submittedName>
        <fullName evidence="3">Leucine-rich repeat domain-containing protein</fullName>
    </submittedName>
</protein>
<feature type="domain" description="Bacterial repeat" evidence="2">
    <location>
        <begin position="343"/>
        <end position="413"/>
    </location>
</feature>
<dbReference type="InterPro" id="IPR032675">
    <property type="entry name" value="LRR_dom_sf"/>
</dbReference>
<dbReference type="InterPro" id="IPR026906">
    <property type="entry name" value="LRR_5"/>
</dbReference>
<evidence type="ECO:0000256" key="1">
    <source>
        <dbReference type="SAM" id="SignalP"/>
    </source>
</evidence>
<dbReference type="Gene3D" id="3.80.10.10">
    <property type="entry name" value="Ribonuclease Inhibitor"/>
    <property type="match status" value="3"/>
</dbReference>
<keyword evidence="1" id="KW-0732">Signal</keyword>
<dbReference type="Pfam" id="PF13306">
    <property type="entry name" value="LRR_5"/>
    <property type="match status" value="4"/>
</dbReference>
<evidence type="ECO:0000313" key="3">
    <source>
        <dbReference type="EMBL" id="RUL59344.1"/>
    </source>
</evidence>
<reference evidence="3 4" key="1">
    <citation type="submission" date="2018-12" db="EMBL/GenBank/DDBJ databases">
        <title>Genome sequencing of Prevotella sp. KCOM 3155 (= JS262).</title>
        <authorList>
            <person name="Kook J.-K."/>
            <person name="Park S.-N."/>
            <person name="Lim Y.K."/>
        </authorList>
    </citation>
    <scope>NUCLEOTIDE SEQUENCE [LARGE SCALE GENOMIC DNA]</scope>
    <source>
        <strain evidence="3 4">KCOM 3155</strain>
    </source>
</reference>
<feature type="chain" id="PRO_5018734676" evidence="1">
    <location>
        <begin position="21"/>
        <end position="1009"/>
    </location>
</feature>
<dbReference type="PANTHER" id="PTHR45661">
    <property type="entry name" value="SURFACE ANTIGEN"/>
    <property type="match status" value="1"/>
</dbReference>
<dbReference type="Pfam" id="PF18998">
    <property type="entry name" value="Flg_new_2"/>
    <property type="match status" value="2"/>
</dbReference>
<evidence type="ECO:0000313" key="4">
    <source>
        <dbReference type="Proteomes" id="UP000278983"/>
    </source>
</evidence>
<dbReference type="RefSeq" id="WP_126678504.1">
    <property type="nucleotide sequence ID" value="NZ_RYYU01000001.1"/>
</dbReference>
<dbReference type="InterPro" id="IPR053139">
    <property type="entry name" value="Surface_bspA-like"/>
</dbReference>
<keyword evidence="4" id="KW-1185">Reference proteome</keyword>
<accession>A0A3S0RAH1</accession>